<evidence type="ECO:0000313" key="2">
    <source>
        <dbReference type="Proteomes" id="UP000253501"/>
    </source>
</evidence>
<evidence type="ECO:0008006" key="3">
    <source>
        <dbReference type="Google" id="ProtNLM"/>
    </source>
</evidence>
<protein>
    <recommendedName>
        <fullName evidence="3">FAD-binding domain-containing protein</fullName>
    </recommendedName>
</protein>
<dbReference type="Gene3D" id="3.50.50.60">
    <property type="entry name" value="FAD/NAD(P)-binding domain"/>
    <property type="match status" value="1"/>
</dbReference>
<accession>A0A367PAC3</accession>
<dbReference type="RefSeq" id="WP_114135059.1">
    <property type="nucleotide sequence ID" value="NZ_CP068435.1"/>
</dbReference>
<proteinExistence type="predicted"/>
<dbReference type="InterPro" id="IPR036188">
    <property type="entry name" value="FAD/NAD-bd_sf"/>
</dbReference>
<comment type="caution">
    <text evidence="1">The sequence shown here is derived from an EMBL/GenBank/DDBJ whole genome shotgun (WGS) entry which is preliminary data.</text>
</comment>
<reference evidence="1 2" key="1">
    <citation type="submission" date="2018-04" db="EMBL/GenBank/DDBJ databases">
        <title>Cupriavidus necator CR12 genome sequencing and assembly.</title>
        <authorList>
            <person name="Ben Fekih I."/>
            <person name="Mazhar H.S."/>
            <person name="Bello S.K."/>
            <person name="Rensing C."/>
        </authorList>
    </citation>
    <scope>NUCLEOTIDE SEQUENCE [LARGE SCALE GENOMIC DNA]</scope>
    <source>
        <strain evidence="1 2">CR12</strain>
    </source>
</reference>
<organism evidence="1 2">
    <name type="scientific">Cupriavidus necator</name>
    <name type="common">Alcaligenes eutrophus</name>
    <name type="synonym">Ralstonia eutropha</name>
    <dbReference type="NCBI Taxonomy" id="106590"/>
    <lineage>
        <taxon>Bacteria</taxon>
        <taxon>Pseudomonadati</taxon>
        <taxon>Pseudomonadota</taxon>
        <taxon>Betaproteobacteria</taxon>
        <taxon>Burkholderiales</taxon>
        <taxon>Burkholderiaceae</taxon>
        <taxon>Cupriavidus</taxon>
    </lineage>
</organism>
<gene>
    <name evidence="1" type="ORF">DDK22_29905</name>
</gene>
<sequence length="76" mass="8107">MLLLGDAAFVARPHTGAGAGKAAASALTLARALQSHPTDTDAARLHWERDQLPADRRLVRWGIALGRRIMDVAPAL</sequence>
<evidence type="ECO:0000313" key="1">
    <source>
        <dbReference type="EMBL" id="RCJ04818.1"/>
    </source>
</evidence>
<dbReference type="EMBL" id="QDHA01000089">
    <property type="protein sequence ID" value="RCJ04818.1"/>
    <property type="molecule type" value="Genomic_DNA"/>
</dbReference>
<dbReference type="AlphaFoldDB" id="A0A367PAC3"/>
<dbReference type="SUPFAM" id="SSF51905">
    <property type="entry name" value="FAD/NAD(P)-binding domain"/>
    <property type="match status" value="1"/>
</dbReference>
<name>A0A367PAC3_CUPNE</name>
<dbReference type="Proteomes" id="UP000253501">
    <property type="component" value="Unassembled WGS sequence"/>
</dbReference>